<evidence type="ECO:0000313" key="1">
    <source>
        <dbReference type="EMBL" id="KAL1568544.1"/>
    </source>
</evidence>
<organism evidence="1 2">
    <name type="scientific">Salvia divinorum</name>
    <name type="common">Maria pastora</name>
    <name type="synonym">Diviner's sage</name>
    <dbReference type="NCBI Taxonomy" id="28513"/>
    <lineage>
        <taxon>Eukaryota</taxon>
        <taxon>Viridiplantae</taxon>
        <taxon>Streptophyta</taxon>
        <taxon>Embryophyta</taxon>
        <taxon>Tracheophyta</taxon>
        <taxon>Spermatophyta</taxon>
        <taxon>Magnoliopsida</taxon>
        <taxon>eudicotyledons</taxon>
        <taxon>Gunneridae</taxon>
        <taxon>Pentapetalae</taxon>
        <taxon>asterids</taxon>
        <taxon>lamiids</taxon>
        <taxon>Lamiales</taxon>
        <taxon>Lamiaceae</taxon>
        <taxon>Nepetoideae</taxon>
        <taxon>Mentheae</taxon>
        <taxon>Salviinae</taxon>
        <taxon>Salvia</taxon>
        <taxon>Salvia subgen. Calosphace</taxon>
    </lineage>
</organism>
<reference evidence="1 2" key="1">
    <citation type="submission" date="2024-06" db="EMBL/GenBank/DDBJ databases">
        <title>A chromosome level genome sequence of Diviner's sage (Salvia divinorum).</title>
        <authorList>
            <person name="Ford S.A."/>
            <person name="Ro D.-K."/>
            <person name="Ness R.W."/>
            <person name="Phillips M.A."/>
        </authorList>
    </citation>
    <scope>NUCLEOTIDE SEQUENCE [LARGE SCALE GENOMIC DNA]</scope>
    <source>
        <strain evidence="1">SAF-2024a</strain>
        <tissue evidence="1">Leaf</tissue>
    </source>
</reference>
<gene>
    <name evidence="1" type="ORF">AAHA92_00150</name>
</gene>
<accession>A0ABD1ILC9</accession>
<sequence length="85" mass="9497">MGDSGGWSASLISNLSPLDDLSSWLFSFCFNLHTLVTNATTPEIEYRQLSGNLPSLRYITSLSFPSLDTTVKELSFKVRWIGDFC</sequence>
<dbReference type="Proteomes" id="UP001567538">
    <property type="component" value="Unassembled WGS sequence"/>
</dbReference>
<comment type="caution">
    <text evidence="1">The sequence shown here is derived from an EMBL/GenBank/DDBJ whole genome shotgun (WGS) entry which is preliminary data.</text>
</comment>
<keyword evidence="2" id="KW-1185">Reference proteome</keyword>
<name>A0ABD1ILC9_SALDI</name>
<protein>
    <submittedName>
        <fullName evidence="1">Uncharacterized protein</fullName>
    </submittedName>
</protein>
<dbReference type="EMBL" id="JBEAFC010000001">
    <property type="protein sequence ID" value="KAL1568544.1"/>
    <property type="molecule type" value="Genomic_DNA"/>
</dbReference>
<dbReference type="AlphaFoldDB" id="A0ABD1ILC9"/>
<evidence type="ECO:0000313" key="2">
    <source>
        <dbReference type="Proteomes" id="UP001567538"/>
    </source>
</evidence>
<proteinExistence type="predicted"/>